<proteinExistence type="predicted"/>
<protein>
    <submittedName>
        <fullName evidence="1">Uncharacterized protein</fullName>
    </submittedName>
</protein>
<accession>A0A943UUR2</accession>
<sequence>FERARELGYDAIVILGNPANYVGSGFVSCKKHNVHLQDGSFPAALLVKELADGMLEGRSWTYRYSPVMDIDEIEAQRFDDALAPLEKKWQPSQEEFFILSNATL</sequence>
<dbReference type="EMBL" id="JAGZSV010000264">
    <property type="protein sequence ID" value="MBS6941677.1"/>
    <property type="molecule type" value="Genomic_DNA"/>
</dbReference>
<organism evidence="1 2">
    <name type="scientific">Slackia piriformis</name>
    <dbReference type="NCBI Taxonomy" id="626934"/>
    <lineage>
        <taxon>Bacteria</taxon>
        <taxon>Bacillati</taxon>
        <taxon>Actinomycetota</taxon>
        <taxon>Coriobacteriia</taxon>
        <taxon>Eggerthellales</taxon>
        <taxon>Eggerthellaceae</taxon>
        <taxon>Slackia</taxon>
    </lineage>
</organism>
<gene>
    <name evidence="1" type="ORF">KH142_09490</name>
</gene>
<comment type="caution">
    <text evidence="1">The sequence shown here is derived from an EMBL/GenBank/DDBJ whole genome shotgun (WGS) entry which is preliminary data.</text>
</comment>
<evidence type="ECO:0000313" key="2">
    <source>
        <dbReference type="Proteomes" id="UP000727506"/>
    </source>
</evidence>
<dbReference type="Gene3D" id="3.40.630.30">
    <property type="match status" value="1"/>
</dbReference>
<dbReference type="AlphaFoldDB" id="A0A943UUR2"/>
<reference evidence="1" key="1">
    <citation type="submission" date="2021-02" db="EMBL/GenBank/DDBJ databases">
        <title>Infant gut strain persistence is associated with maternal origin, phylogeny, and functional potential including surface adhesion and iron acquisition.</title>
        <authorList>
            <person name="Lou Y.C."/>
        </authorList>
    </citation>
    <scope>NUCLEOTIDE SEQUENCE</scope>
    <source>
        <strain evidence="1">L2_039_000G1_dasL2_039_000G1_concoct_11</strain>
    </source>
</reference>
<name>A0A943UUR2_9ACTN</name>
<feature type="non-terminal residue" evidence="1">
    <location>
        <position position="1"/>
    </location>
</feature>
<evidence type="ECO:0000313" key="1">
    <source>
        <dbReference type="EMBL" id="MBS6941677.1"/>
    </source>
</evidence>
<dbReference type="Proteomes" id="UP000727506">
    <property type="component" value="Unassembled WGS sequence"/>
</dbReference>